<accession>A0A9P8KZH5</accession>
<dbReference type="GO" id="GO:0042910">
    <property type="term" value="F:xenobiotic transmembrane transporter activity"/>
    <property type="evidence" value="ECO:0007669"/>
    <property type="project" value="TreeGrafter"/>
</dbReference>
<comment type="caution">
    <text evidence="1">The sequence shown here is derived from an EMBL/GenBank/DDBJ whole genome shotgun (WGS) entry which is preliminary data.</text>
</comment>
<feature type="non-terminal residue" evidence="1">
    <location>
        <position position="116"/>
    </location>
</feature>
<dbReference type="InterPro" id="IPR027463">
    <property type="entry name" value="AcrB_DN_DC_subdom"/>
</dbReference>
<dbReference type="InterPro" id="IPR001036">
    <property type="entry name" value="Acrflvin-R"/>
</dbReference>
<dbReference type="PANTHER" id="PTHR32063">
    <property type="match status" value="1"/>
</dbReference>
<dbReference type="EMBL" id="JAGHQM010004522">
    <property type="protein sequence ID" value="KAH0534089.1"/>
    <property type="molecule type" value="Genomic_DNA"/>
</dbReference>
<organism evidence="1 2">
    <name type="scientific">Trichoglossum hirsutum</name>
    <dbReference type="NCBI Taxonomy" id="265104"/>
    <lineage>
        <taxon>Eukaryota</taxon>
        <taxon>Fungi</taxon>
        <taxon>Dikarya</taxon>
        <taxon>Ascomycota</taxon>
        <taxon>Pezizomycotina</taxon>
        <taxon>Geoglossomycetes</taxon>
        <taxon>Geoglossales</taxon>
        <taxon>Geoglossaceae</taxon>
        <taxon>Trichoglossum</taxon>
    </lineage>
</organism>
<name>A0A9P8KZH5_9PEZI</name>
<reference evidence="1" key="1">
    <citation type="submission" date="2021-03" db="EMBL/GenBank/DDBJ databases">
        <title>Comparative genomics and phylogenomic investigation of the class Geoglossomycetes provide insights into ecological specialization and systematics.</title>
        <authorList>
            <person name="Melie T."/>
            <person name="Pirro S."/>
            <person name="Miller A.N."/>
            <person name="Quandt A."/>
        </authorList>
    </citation>
    <scope>NUCLEOTIDE SEQUENCE</scope>
    <source>
        <strain evidence="1">CAQ_001_2017</strain>
    </source>
</reference>
<dbReference type="Gene3D" id="3.30.2090.10">
    <property type="entry name" value="Multidrug efflux transporter AcrB TolC docking domain, DN and DC subdomains"/>
    <property type="match status" value="1"/>
</dbReference>
<gene>
    <name evidence="1" type="ORF">GP486_008934</name>
</gene>
<keyword evidence="2" id="KW-1185">Reference proteome</keyword>
<protein>
    <submittedName>
        <fullName evidence="1">Uncharacterized protein</fullName>
    </submittedName>
</protein>
<dbReference type="Pfam" id="PF00873">
    <property type="entry name" value="ACR_tran"/>
    <property type="match status" value="1"/>
</dbReference>
<evidence type="ECO:0000313" key="2">
    <source>
        <dbReference type="Proteomes" id="UP000750711"/>
    </source>
</evidence>
<evidence type="ECO:0000313" key="1">
    <source>
        <dbReference type="EMBL" id="KAH0534089.1"/>
    </source>
</evidence>
<dbReference type="Gene3D" id="3.30.70.1320">
    <property type="entry name" value="Multidrug efflux transporter AcrB pore domain like"/>
    <property type="match status" value="1"/>
</dbReference>
<dbReference type="AlphaFoldDB" id="A0A9P8KZH5"/>
<dbReference type="Proteomes" id="UP000750711">
    <property type="component" value="Unassembled WGS sequence"/>
</dbReference>
<sequence length="116" mass="11880">MYDISDSILAQKIAQVEGVGQTFTGGSAKPAVRIETNPNQLVAQNLSLENVRTAIGTVNVLQPTGYLNGEHQRIALSTTDQLFGAAAYAPLIIATDKGPVSNATAASGLPASVASA</sequence>
<dbReference type="GO" id="GO:0005886">
    <property type="term" value="C:plasma membrane"/>
    <property type="evidence" value="ECO:0007669"/>
    <property type="project" value="TreeGrafter"/>
</dbReference>
<dbReference type="SUPFAM" id="SSF82714">
    <property type="entry name" value="Multidrug efflux transporter AcrB TolC docking domain, DN and DC subdomains"/>
    <property type="match status" value="1"/>
</dbReference>
<dbReference type="PANTHER" id="PTHR32063:SF21">
    <property type="entry name" value="MULTIDRUG RESISTANCE PROTEIN MDTB"/>
    <property type="match status" value="1"/>
</dbReference>
<proteinExistence type="predicted"/>